<keyword evidence="3" id="KW-1185">Reference proteome</keyword>
<evidence type="ECO:0000313" key="3">
    <source>
        <dbReference type="Proteomes" id="UP001597036"/>
    </source>
</evidence>
<name>A0ABW2Y6F9_9BIFI</name>
<keyword evidence="1" id="KW-1133">Transmembrane helix</keyword>
<keyword evidence="1" id="KW-0812">Transmembrane</keyword>
<protein>
    <recommendedName>
        <fullName evidence="4">ABC transporter permease</fullName>
    </recommendedName>
</protein>
<evidence type="ECO:0000313" key="2">
    <source>
        <dbReference type="EMBL" id="MFD0705361.1"/>
    </source>
</evidence>
<reference evidence="3" key="1">
    <citation type="journal article" date="2019" name="Int. J. Syst. Evol. Microbiol.">
        <title>The Global Catalogue of Microorganisms (GCM) 10K type strain sequencing project: providing services to taxonomists for standard genome sequencing and annotation.</title>
        <authorList>
            <consortium name="The Broad Institute Genomics Platform"/>
            <consortium name="The Broad Institute Genome Sequencing Center for Infectious Disease"/>
            <person name="Wu L."/>
            <person name="Ma J."/>
        </authorList>
    </citation>
    <scope>NUCLEOTIDE SEQUENCE [LARGE SCALE GENOMIC DNA]</scope>
    <source>
        <strain evidence="3">CCM 8604</strain>
    </source>
</reference>
<evidence type="ECO:0000256" key="1">
    <source>
        <dbReference type="SAM" id="Phobius"/>
    </source>
</evidence>
<dbReference type="RefSeq" id="WP_377939050.1">
    <property type="nucleotide sequence ID" value="NZ_JBHTHQ010000021.1"/>
</dbReference>
<sequence>MKIKSIISEAIRNVASGTTHAVLYTIISVVCMVLFAGFDMYSINAISQQSVERIHAYADGSAVVGTQVDGQSCDDLATEQANDTVVGKTRLLNSGALHQGMDIELLSTPGKSVSSYEVTPGFLRMIVSNDTGSYNIPENKTPIIDTSGVWVSRLVARNFGLTRGSILQTKTGTTRVAGTFNWPNDGRDTRLGYAILVVDSASGKHSMKSAG</sequence>
<accession>A0ABW2Y6F9</accession>
<proteinExistence type="predicted"/>
<dbReference type="Proteomes" id="UP001597036">
    <property type="component" value="Unassembled WGS sequence"/>
</dbReference>
<gene>
    <name evidence="2" type="ORF">ACFQY8_06345</name>
</gene>
<keyword evidence="1" id="KW-0472">Membrane</keyword>
<comment type="caution">
    <text evidence="2">The sequence shown here is derived from an EMBL/GenBank/DDBJ whole genome shotgun (WGS) entry which is preliminary data.</text>
</comment>
<evidence type="ECO:0008006" key="4">
    <source>
        <dbReference type="Google" id="ProtNLM"/>
    </source>
</evidence>
<feature type="transmembrane region" description="Helical" evidence="1">
    <location>
        <begin position="21"/>
        <end position="43"/>
    </location>
</feature>
<organism evidence="2 3">
    <name type="scientific">Alloscardovia venturai</name>
    <dbReference type="NCBI Taxonomy" id="1769421"/>
    <lineage>
        <taxon>Bacteria</taxon>
        <taxon>Bacillati</taxon>
        <taxon>Actinomycetota</taxon>
        <taxon>Actinomycetes</taxon>
        <taxon>Bifidobacteriales</taxon>
        <taxon>Bifidobacteriaceae</taxon>
        <taxon>Alloscardovia</taxon>
    </lineage>
</organism>
<dbReference type="EMBL" id="JBHTHQ010000021">
    <property type="protein sequence ID" value="MFD0705361.1"/>
    <property type="molecule type" value="Genomic_DNA"/>
</dbReference>